<dbReference type="AlphaFoldDB" id="A0AB39KYI2"/>
<protein>
    <submittedName>
        <fullName evidence="2">PTS sugar transporter subunit IIA</fullName>
    </submittedName>
</protein>
<dbReference type="SUPFAM" id="SSF55804">
    <property type="entry name" value="Phoshotransferase/anion transport protein"/>
    <property type="match status" value="1"/>
</dbReference>
<dbReference type="PROSITE" id="PS00372">
    <property type="entry name" value="PTS_EIIA_TYPE_2_HIS"/>
    <property type="match status" value="1"/>
</dbReference>
<dbReference type="InterPro" id="IPR002178">
    <property type="entry name" value="PTS_EIIA_type-2_dom"/>
</dbReference>
<accession>A0AB39KYI2</accession>
<dbReference type="Pfam" id="PF00359">
    <property type="entry name" value="PTS_EIIA_2"/>
    <property type="match status" value="1"/>
</dbReference>
<dbReference type="RefSeq" id="WP_369062452.1">
    <property type="nucleotide sequence ID" value="NZ_CP158375.1"/>
</dbReference>
<name>A0AB39KYI2_9CAUL</name>
<dbReference type="InterPro" id="IPR051541">
    <property type="entry name" value="PTS_SugarTrans_NitroReg"/>
</dbReference>
<gene>
    <name evidence="2" type="ORF">ABOZ73_09215</name>
</gene>
<keyword evidence="2" id="KW-0813">Transport</keyword>
<organism evidence="2">
    <name type="scientific">Caulobacter sp. 73W</name>
    <dbReference type="NCBI Taxonomy" id="3161137"/>
    <lineage>
        <taxon>Bacteria</taxon>
        <taxon>Pseudomonadati</taxon>
        <taxon>Pseudomonadota</taxon>
        <taxon>Alphaproteobacteria</taxon>
        <taxon>Caulobacterales</taxon>
        <taxon>Caulobacteraceae</taxon>
        <taxon>Caulobacter</taxon>
    </lineage>
</organism>
<dbReference type="InterPro" id="IPR016152">
    <property type="entry name" value="PTrfase/Anion_transptr"/>
</dbReference>
<dbReference type="EMBL" id="CP158375">
    <property type="protein sequence ID" value="XDO98577.1"/>
    <property type="molecule type" value="Genomic_DNA"/>
</dbReference>
<dbReference type="GO" id="GO:0030295">
    <property type="term" value="F:protein kinase activator activity"/>
    <property type="evidence" value="ECO:0007669"/>
    <property type="project" value="TreeGrafter"/>
</dbReference>
<dbReference type="PANTHER" id="PTHR47738">
    <property type="entry name" value="PTS SYSTEM FRUCTOSE-LIKE EIIA COMPONENT-RELATED"/>
    <property type="match status" value="1"/>
</dbReference>
<evidence type="ECO:0000259" key="1">
    <source>
        <dbReference type="PROSITE" id="PS51094"/>
    </source>
</evidence>
<evidence type="ECO:0000313" key="2">
    <source>
        <dbReference type="EMBL" id="XDO98577.1"/>
    </source>
</evidence>
<sequence>MSIGELLDRRAISPRASAPNKRQALSVIADIAGRTFGVDADEALDALLEREAAGSTGVGQGVAVPHARLPGLDRMRAVVVRLEQPIDFDAVDDQPVDLMVALFAPSEAASSEHLRALARVSRLLRHPEVREQLRQAKSADAMHVLLGSEVATTAA</sequence>
<dbReference type="PANTHER" id="PTHR47738:SF1">
    <property type="entry name" value="NITROGEN REGULATORY PROTEIN"/>
    <property type="match status" value="1"/>
</dbReference>
<dbReference type="CDD" id="cd00211">
    <property type="entry name" value="PTS_IIA_fru"/>
    <property type="match status" value="1"/>
</dbReference>
<dbReference type="PROSITE" id="PS51094">
    <property type="entry name" value="PTS_EIIA_TYPE_2"/>
    <property type="match status" value="1"/>
</dbReference>
<proteinExistence type="predicted"/>
<feature type="domain" description="PTS EIIA type-2" evidence="1">
    <location>
        <begin position="5"/>
        <end position="149"/>
    </location>
</feature>
<dbReference type="Gene3D" id="3.40.930.10">
    <property type="entry name" value="Mannitol-specific EII, Chain A"/>
    <property type="match status" value="1"/>
</dbReference>
<reference evidence="2" key="1">
    <citation type="submission" date="2024-06" db="EMBL/GenBank/DDBJ databases">
        <title>Caulobacter inopinatus, sp. nov.</title>
        <authorList>
            <person name="Donachie S.P."/>
        </authorList>
    </citation>
    <scope>NUCLEOTIDE SEQUENCE</scope>
    <source>
        <strain evidence="2">73W</strain>
    </source>
</reference>
<keyword evidence="2" id="KW-0762">Sugar transport</keyword>